<dbReference type="AlphaFoldDB" id="A0A067PVM0"/>
<keyword evidence="2" id="KW-1185">Reference proteome</keyword>
<dbReference type="EMBL" id="KL197716">
    <property type="protein sequence ID" value="KDQ58868.1"/>
    <property type="molecule type" value="Genomic_DNA"/>
</dbReference>
<dbReference type="STRING" id="933084.A0A067PVM0"/>
<accession>A0A067PVM0</accession>
<dbReference type="OrthoDB" id="2688210at2759"/>
<sequence length="191" mass="22115">MPAHMLQDPNLEVQSDFTDVAYDVLRDLLIMEERAEKEQAEQRKLELEWDTEVKRWEAEKKKPKLNDFDKGKIVGDVITPHPSPYALNKLQNFKLVKLFYFTHEGCLDATQHAHTTADDAFGLTKADGFVTLRPVAAFKALRNIVQDEDLTWDQMILAKDNMLNHMEQMGWSVKHVTALVTFFFNIECHPL</sequence>
<protein>
    <submittedName>
        <fullName evidence="1">Uncharacterized protein</fullName>
    </submittedName>
</protein>
<organism evidence="1 2">
    <name type="scientific">Jaapia argillacea MUCL 33604</name>
    <dbReference type="NCBI Taxonomy" id="933084"/>
    <lineage>
        <taxon>Eukaryota</taxon>
        <taxon>Fungi</taxon>
        <taxon>Dikarya</taxon>
        <taxon>Basidiomycota</taxon>
        <taxon>Agaricomycotina</taxon>
        <taxon>Agaricomycetes</taxon>
        <taxon>Agaricomycetidae</taxon>
        <taxon>Jaapiales</taxon>
        <taxon>Jaapiaceae</taxon>
        <taxon>Jaapia</taxon>
    </lineage>
</organism>
<evidence type="ECO:0000313" key="1">
    <source>
        <dbReference type="EMBL" id="KDQ58868.1"/>
    </source>
</evidence>
<gene>
    <name evidence="1" type="ORF">JAAARDRAFT_192448</name>
</gene>
<dbReference type="InParanoid" id="A0A067PVM0"/>
<proteinExistence type="predicted"/>
<dbReference type="Proteomes" id="UP000027265">
    <property type="component" value="Unassembled WGS sequence"/>
</dbReference>
<name>A0A067PVM0_9AGAM</name>
<evidence type="ECO:0000313" key="2">
    <source>
        <dbReference type="Proteomes" id="UP000027265"/>
    </source>
</evidence>
<reference evidence="2" key="1">
    <citation type="journal article" date="2014" name="Proc. Natl. Acad. Sci. U.S.A.">
        <title>Extensive sampling of basidiomycete genomes demonstrates inadequacy of the white-rot/brown-rot paradigm for wood decay fungi.</title>
        <authorList>
            <person name="Riley R."/>
            <person name="Salamov A.A."/>
            <person name="Brown D.W."/>
            <person name="Nagy L.G."/>
            <person name="Floudas D."/>
            <person name="Held B.W."/>
            <person name="Levasseur A."/>
            <person name="Lombard V."/>
            <person name="Morin E."/>
            <person name="Otillar R."/>
            <person name="Lindquist E.A."/>
            <person name="Sun H."/>
            <person name="LaButti K.M."/>
            <person name="Schmutz J."/>
            <person name="Jabbour D."/>
            <person name="Luo H."/>
            <person name="Baker S.E."/>
            <person name="Pisabarro A.G."/>
            <person name="Walton J.D."/>
            <person name="Blanchette R.A."/>
            <person name="Henrissat B."/>
            <person name="Martin F."/>
            <person name="Cullen D."/>
            <person name="Hibbett D.S."/>
            <person name="Grigoriev I.V."/>
        </authorList>
    </citation>
    <scope>NUCLEOTIDE SEQUENCE [LARGE SCALE GENOMIC DNA]</scope>
    <source>
        <strain evidence="2">MUCL 33604</strain>
    </source>
</reference>
<dbReference type="HOGENOM" id="CLU_052398_1_2_1"/>